<dbReference type="STRING" id="53406.SAMN05421553_0163"/>
<dbReference type="PANTHER" id="PTHR48079">
    <property type="entry name" value="PROTEIN YEEZ"/>
    <property type="match status" value="1"/>
</dbReference>
<evidence type="ECO:0000313" key="2">
    <source>
        <dbReference type="EMBL" id="SEC00537.1"/>
    </source>
</evidence>
<organism evidence="2 3">
    <name type="scientific">Pseudomonas anguilliseptica</name>
    <dbReference type="NCBI Taxonomy" id="53406"/>
    <lineage>
        <taxon>Bacteria</taxon>
        <taxon>Pseudomonadati</taxon>
        <taxon>Pseudomonadota</taxon>
        <taxon>Gammaproteobacteria</taxon>
        <taxon>Pseudomonadales</taxon>
        <taxon>Pseudomonadaceae</taxon>
        <taxon>Pseudomonas</taxon>
    </lineage>
</organism>
<dbReference type="GO" id="GO:0005737">
    <property type="term" value="C:cytoplasm"/>
    <property type="evidence" value="ECO:0007669"/>
    <property type="project" value="TreeGrafter"/>
</dbReference>
<proteinExistence type="predicted"/>
<keyword evidence="3" id="KW-1185">Reference proteome</keyword>
<dbReference type="Pfam" id="PF07993">
    <property type="entry name" value="NAD_binding_4"/>
    <property type="match status" value="1"/>
</dbReference>
<sequence length="369" mass="39654">MQKQSFAHYLWGESIYKHCLVTGGSGFIGQHLLALLTRQGHSATLLMRQPQALPALRAQIEQLGGRGELLTAVAGDLGRADLGLDAAAREQVRQAAVVFHLGAQFAWGLAAEQARQVNVEGALAVAELAAQQGSRLLMVGGFMLANHGHLQSIGIDLQQPERTDWDKVYQRTGAYEGSKLEAHFRVHARMAELQAPLTVVHPATVCGHSRSGHILPAQPLAGLIGNLAGGRLGAIPGSSAHWLPLVSVDFLVELIAAAAFDEQQVGQEILALDAATPNLQGMLKQLARTLSVQAPSRHLPIPLLRVLLKIPGVPRLLHTDAESLDFILTTRFDTAATQALVQRHQLHWPDISQALQATAHYLANEPSAT</sequence>
<feature type="domain" description="Thioester reductase (TE)" evidence="1">
    <location>
        <begin position="21"/>
        <end position="255"/>
    </location>
</feature>
<name>A0A1H4NZ60_PSEAG</name>
<accession>A0A1H4NZ60</accession>
<dbReference type="InterPro" id="IPR051783">
    <property type="entry name" value="NAD(P)-dependent_oxidoreduct"/>
</dbReference>
<gene>
    <name evidence="2" type="ORF">SAMN05421553_0163</name>
</gene>
<dbReference type="Gene3D" id="3.40.50.720">
    <property type="entry name" value="NAD(P)-binding Rossmann-like Domain"/>
    <property type="match status" value="1"/>
</dbReference>
<protein>
    <submittedName>
        <fullName evidence="2">Nucleoside-diphosphate-sugar epimerase</fullName>
    </submittedName>
</protein>
<dbReference type="EMBL" id="FNSC01000001">
    <property type="protein sequence ID" value="SEC00537.1"/>
    <property type="molecule type" value="Genomic_DNA"/>
</dbReference>
<dbReference type="Proteomes" id="UP000242849">
    <property type="component" value="Unassembled WGS sequence"/>
</dbReference>
<reference evidence="3" key="1">
    <citation type="submission" date="2016-10" db="EMBL/GenBank/DDBJ databases">
        <authorList>
            <person name="Varghese N."/>
            <person name="Submissions S."/>
        </authorList>
    </citation>
    <scope>NUCLEOTIDE SEQUENCE [LARGE SCALE GENOMIC DNA]</scope>
    <source>
        <strain evidence="3">DSM 12111</strain>
    </source>
</reference>
<dbReference type="AlphaFoldDB" id="A0A1H4NZ60"/>
<evidence type="ECO:0000259" key="1">
    <source>
        <dbReference type="Pfam" id="PF07993"/>
    </source>
</evidence>
<dbReference type="GO" id="GO:0004029">
    <property type="term" value="F:aldehyde dehydrogenase (NAD+) activity"/>
    <property type="evidence" value="ECO:0007669"/>
    <property type="project" value="TreeGrafter"/>
</dbReference>
<dbReference type="SUPFAM" id="SSF51735">
    <property type="entry name" value="NAD(P)-binding Rossmann-fold domains"/>
    <property type="match status" value="1"/>
</dbReference>
<dbReference type="InterPro" id="IPR013120">
    <property type="entry name" value="FAR_NAD-bd"/>
</dbReference>
<dbReference type="InterPro" id="IPR036291">
    <property type="entry name" value="NAD(P)-bd_dom_sf"/>
</dbReference>
<dbReference type="PANTHER" id="PTHR48079:SF6">
    <property type="entry name" value="NAD(P)-BINDING DOMAIN-CONTAINING PROTEIN-RELATED"/>
    <property type="match status" value="1"/>
</dbReference>
<evidence type="ECO:0000313" key="3">
    <source>
        <dbReference type="Proteomes" id="UP000242849"/>
    </source>
</evidence>